<dbReference type="PROSITE" id="PS51421">
    <property type="entry name" value="RAS"/>
    <property type="match status" value="1"/>
</dbReference>
<dbReference type="FunFam" id="3.40.50.300:FF:001447">
    <property type="entry name" value="Ras-related protein Rab-1B"/>
    <property type="match status" value="1"/>
</dbReference>
<accession>A0A158PBY7</accession>
<dbReference type="SMART" id="SM00175">
    <property type="entry name" value="RAB"/>
    <property type="match status" value="1"/>
</dbReference>
<reference evidence="5" key="2">
    <citation type="submission" date="2016-04" db="UniProtKB">
        <authorList>
            <consortium name="WormBaseParasite"/>
        </authorList>
    </citation>
    <scope>IDENTIFICATION</scope>
</reference>
<dbReference type="Pfam" id="PF00071">
    <property type="entry name" value="Ras"/>
    <property type="match status" value="1"/>
</dbReference>
<dbReference type="PROSITE" id="PS51419">
    <property type="entry name" value="RAB"/>
    <property type="match status" value="1"/>
</dbReference>
<organism evidence="4 5">
    <name type="scientific">Angiostrongylus cantonensis</name>
    <name type="common">Rat lungworm</name>
    <dbReference type="NCBI Taxonomy" id="6313"/>
    <lineage>
        <taxon>Eukaryota</taxon>
        <taxon>Metazoa</taxon>
        <taxon>Ecdysozoa</taxon>
        <taxon>Nematoda</taxon>
        <taxon>Chromadorea</taxon>
        <taxon>Rhabditida</taxon>
        <taxon>Rhabditina</taxon>
        <taxon>Rhabditomorpha</taxon>
        <taxon>Strongyloidea</taxon>
        <taxon>Metastrongylidae</taxon>
        <taxon>Angiostrongylus</taxon>
    </lineage>
</organism>
<dbReference type="Gene3D" id="3.40.50.300">
    <property type="entry name" value="P-loop containing nucleotide triphosphate hydrolases"/>
    <property type="match status" value="1"/>
</dbReference>
<evidence type="ECO:0000313" key="4">
    <source>
        <dbReference type="Proteomes" id="UP000035642"/>
    </source>
</evidence>
<proteinExistence type="inferred from homology"/>
<evidence type="ECO:0000256" key="1">
    <source>
        <dbReference type="ARBA" id="ARBA00006270"/>
    </source>
</evidence>
<evidence type="ECO:0000256" key="3">
    <source>
        <dbReference type="SAM" id="MobiDB-lite"/>
    </source>
</evidence>
<protein>
    <submittedName>
        <fullName evidence="5">Rab28 family GTPase</fullName>
    </submittedName>
</protein>
<dbReference type="STRING" id="6313.A0A158PBY7"/>
<evidence type="ECO:0000313" key="5">
    <source>
        <dbReference type="WBParaSite" id="ACAC_0001163801-mRNA-1"/>
    </source>
</evidence>
<dbReference type="Proteomes" id="UP000035642">
    <property type="component" value="Unassembled WGS sequence"/>
</dbReference>
<name>A0A158PBY7_ANGCA</name>
<dbReference type="SUPFAM" id="SSF52540">
    <property type="entry name" value="P-loop containing nucleoside triphosphate hydrolases"/>
    <property type="match status" value="1"/>
</dbReference>
<dbReference type="GO" id="GO:0005525">
    <property type="term" value="F:GTP binding"/>
    <property type="evidence" value="ECO:0007669"/>
    <property type="project" value="InterPro"/>
</dbReference>
<keyword evidence="2" id="KW-0547">Nucleotide-binding</keyword>
<dbReference type="PANTHER" id="PTHR47978">
    <property type="match status" value="1"/>
</dbReference>
<dbReference type="InterPro" id="IPR027417">
    <property type="entry name" value="P-loop_NTPase"/>
</dbReference>
<dbReference type="AlphaFoldDB" id="A0A158PBY7"/>
<dbReference type="WBParaSite" id="ACAC_0001163801-mRNA-1">
    <property type="protein sequence ID" value="ACAC_0001163801-mRNA-1"/>
    <property type="gene ID" value="ACAC_0001163801"/>
</dbReference>
<reference evidence="4" key="1">
    <citation type="submission" date="2012-09" db="EMBL/GenBank/DDBJ databases">
        <authorList>
            <person name="Martin A.A."/>
        </authorList>
    </citation>
    <scope>NUCLEOTIDE SEQUENCE</scope>
</reference>
<dbReference type="PRINTS" id="PR00449">
    <property type="entry name" value="RASTRNSFRMNG"/>
</dbReference>
<keyword evidence="4" id="KW-1185">Reference proteome</keyword>
<dbReference type="InterPro" id="IPR001806">
    <property type="entry name" value="Small_GTPase"/>
</dbReference>
<comment type="similarity">
    <text evidence="1">Belongs to the small GTPase superfamily. Rab family.</text>
</comment>
<dbReference type="SMART" id="SM00173">
    <property type="entry name" value="RAS"/>
    <property type="match status" value="1"/>
</dbReference>
<evidence type="ECO:0000256" key="2">
    <source>
        <dbReference type="ARBA" id="ARBA00022741"/>
    </source>
</evidence>
<sequence>MKAEEELRTSLHDRLAVFSANSAEGNPLSLLSAAAAASEQSSCAVTPSVLVKDEAQESPMVIDAAAQAPQIHVQHNGKLEAHDPDATPPAEDESKLVDEQSQPTPVVVCGDGSSGKTSLCQRFTKDTFDRSYHQTLGLDFFSKRISLPGDVQVLMQVWDIGGQSIAGEMIDKYIYGSHAALIVYDVTSMNSFDNCQDWLNVIRRVTNSQEKPPQIVLVGNKVDEERLRKVAVDHHCRFAKQHGLKAFYVSAKTGDSVTVMFRYTS</sequence>
<dbReference type="SMART" id="SM00174">
    <property type="entry name" value="RHO"/>
    <property type="match status" value="1"/>
</dbReference>
<dbReference type="InterPro" id="IPR005225">
    <property type="entry name" value="Small_GTP-bd"/>
</dbReference>
<feature type="region of interest" description="Disordered" evidence="3">
    <location>
        <begin position="79"/>
        <end position="102"/>
    </location>
</feature>
<dbReference type="GO" id="GO:0003924">
    <property type="term" value="F:GTPase activity"/>
    <property type="evidence" value="ECO:0007669"/>
    <property type="project" value="InterPro"/>
</dbReference>
<dbReference type="NCBIfam" id="TIGR00231">
    <property type="entry name" value="small_GTP"/>
    <property type="match status" value="1"/>
</dbReference>